<dbReference type="PANTHER" id="PTHR24422:SF8">
    <property type="entry name" value="CHEMOTAXIS PROTEIN"/>
    <property type="match status" value="1"/>
</dbReference>
<accession>A0A1M5X2A1</accession>
<dbReference type="Proteomes" id="UP000184212">
    <property type="component" value="Unassembled WGS sequence"/>
</dbReference>
<dbReference type="Pfam" id="PF03705">
    <property type="entry name" value="CheR_N"/>
    <property type="match status" value="1"/>
</dbReference>
<dbReference type="Pfam" id="PF01739">
    <property type="entry name" value="CheR"/>
    <property type="match status" value="1"/>
</dbReference>
<dbReference type="SMART" id="SM00138">
    <property type="entry name" value="MeTrc"/>
    <property type="match status" value="1"/>
</dbReference>
<dbReference type="InterPro" id="IPR022642">
    <property type="entry name" value="CheR_C"/>
</dbReference>
<dbReference type="RefSeq" id="WP_073142412.1">
    <property type="nucleotide sequence ID" value="NZ_FQWQ01000005.1"/>
</dbReference>
<keyword evidence="3" id="KW-1185">Reference proteome</keyword>
<dbReference type="OrthoDB" id="9816309at2"/>
<keyword evidence="2" id="KW-0808">Transferase</keyword>
<evidence type="ECO:0000313" key="3">
    <source>
        <dbReference type="Proteomes" id="UP000184212"/>
    </source>
</evidence>
<evidence type="ECO:0000313" key="2">
    <source>
        <dbReference type="EMBL" id="SHH93901.1"/>
    </source>
</evidence>
<dbReference type="PROSITE" id="PS50123">
    <property type="entry name" value="CHER"/>
    <property type="match status" value="1"/>
</dbReference>
<dbReference type="PANTHER" id="PTHR24422">
    <property type="entry name" value="CHEMOTAXIS PROTEIN METHYLTRANSFERASE"/>
    <property type="match status" value="1"/>
</dbReference>
<dbReference type="InterPro" id="IPR050903">
    <property type="entry name" value="Bact_Chemotaxis_MeTrfase"/>
</dbReference>
<keyword evidence="2" id="KW-0489">Methyltransferase</keyword>
<protein>
    <submittedName>
        <fullName evidence="2">Chemotaxis protein methyltransferase CheR</fullName>
    </submittedName>
</protein>
<dbReference type="SUPFAM" id="SSF47757">
    <property type="entry name" value="Chemotaxis receptor methyltransferase CheR, N-terminal domain"/>
    <property type="match status" value="1"/>
</dbReference>
<dbReference type="Gene3D" id="3.40.50.150">
    <property type="entry name" value="Vaccinia Virus protein VP39"/>
    <property type="match status" value="1"/>
</dbReference>
<feature type="domain" description="CheR-type methyltransferase" evidence="1">
    <location>
        <begin position="1"/>
        <end position="273"/>
    </location>
</feature>
<gene>
    <name evidence="2" type="ORF">SAMN04488109_6252</name>
</gene>
<dbReference type="SUPFAM" id="SSF53335">
    <property type="entry name" value="S-adenosyl-L-methionine-dependent methyltransferases"/>
    <property type="match status" value="1"/>
</dbReference>
<organism evidence="2 3">
    <name type="scientific">Chryseolinea serpens</name>
    <dbReference type="NCBI Taxonomy" id="947013"/>
    <lineage>
        <taxon>Bacteria</taxon>
        <taxon>Pseudomonadati</taxon>
        <taxon>Bacteroidota</taxon>
        <taxon>Cytophagia</taxon>
        <taxon>Cytophagales</taxon>
        <taxon>Fulvivirgaceae</taxon>
        <taxon>Chryseolinea</taxon>
    </lineage>
</organism>
<dbReference type="GO" id="GO:0032259">
    <property type="term" value="P:methylation"/>
    <property type="evidence" value="ECO:0007669"/>
    <property type="project" value="UniProtKB-KW"/>
</dbReference>
<name>A0A1M5X2A1_9BACT</name>
<dbReference type="GO" id="GO:0008757">
    <property type="term" value="F:S-adenosylmethionine-dependent methyltransferase activity"/>
    <property type="evidence" value="ECO:0007669"/>
    <property type="project" value="InterPro"/>
</dbReference>
<dbReference type="InterPro" id="IPR022641">
    <property type="entry name" value="CheR_N"/>
</dbReference>
<dbReference type="InterPro" id="IPR029063">
    <property type="entry name" value="SAM-dependent_MTases_sf"/>
</dbReference>
<evidence type="ECO:0000259" key="1">
    <source>
        <dbReference type="PROSITE" id="PS50123"/>
    </source>
</evidence>
<dbReference type="CDD" id="cd02440">
    <property type="entry name" value="AdoMet_MTases"/>
    <property type="match status" value="1"/>
</dbReference>
<dbReference type="STRING" id="947013.SAMN04488109_6252"/>
<proteinExistence type="predicted"/>
<sequence>MPLETVSEAEIQSFTQSILTRYGIDFTGYEPKSLRRRIIRVMGLFDLSSIHDLWVRFLRDPKFIHVFMNEISVGMTSMFRDPVLWKNLKNILANEFKVRTTVSVWHAGCSTGEEVYSLGILLNESGWQKKTTALAIDINTAALEEARSGVYPKFKMSENKANYRQFNTHHDFSNYFTTDGENAIMNPDLIAHVTFRYQNLITDPTPNHFDIIFCRNVMIYFDATTKIRLLAKFYDALNTGGYLIIGFFDTMSHLIDNKKFLLVDAEAKIFQKI</sequence>
<reference evidence="2 3" key="1">
    <citation type="submission" date="2016-11" db="EMBL/GenBank/DDBJ databases">
        <authorList>
            <person name="Jaros S."/>
            <person name="Januszkiewicz K."/>
            <person name="Wedrychowicz H."/>
        </authorList>
    </citation>
    <scope>NUCLEOTIDE SEQUENCE [LARGE SCALE GENOMIC DNA]</scope>
    <source>
        <strain evidence="2 3">DSM 24574</strain>
    </source>
</reference>
<dbReference type="PRINTS" id="PR00996">
    <property type="entry name" value="CHERMTFRASE"/>
</dbReference>
<dbReference type="AlphaFoldDB" id="A0A1M5X2A1"/>
<dbReference type="EMBL" id="FQWQ01000005">
    <property type="protein sequence ID" value="SHH93901.1"/>
    <property type="molecule type" value="Genomic_DNA"/>
</dbReference>
<dbReference type="InterPro" id="IPR000780">
    <property type="entry name" value="CheR_MeTrfase"/>
</dbReference>